<reference evidence="1 2" key="1">
    <citation type="submission" date="2022-09" db="EMBL/GenBank/DDBJ databases">
        <title>complete genome sequences of Clostridium tetani str. KHSU-234311-028 isolated from soil.</title>
        <authorList>
            <person name="Sekizuka T."/>
            <person name="Shitada C."/>
            <person name="Takahashi M."/>
            <person name="Kuroda M."/>
        </authorList>
    </citation>
    <scope>NUCLEOTIDE SEQUENCE [LARGE SCALE GENOMIC DNA]</scope>
    <source>
        <strain evidence="1 2">KHSU-234311-028</strain>
    </source>
</reference>
<dbReference type="Proteomes" id="UP001321763">
    <property type="component" value="Chromosome"/>
</dbReference>
<name>A0ABC8EAV8_CLOTA</name>
<dbReference type="RefSeq" id="WP_317724861.1">
    <property type="nucleotide sequence ID" value="NZ_AP026818.1"/>
</dbReference>
<evidence type="ECO:0000313" key="2">
    <source>
        <dbReference type="Proteomes" id="UP001321763"/>
    </source>
</evidence>
<proteinExistence type="predicted"/>
<sequence>MKVIALINCTGIGYEDFKKDEIRELPKELAEKLINFGYAEKSTKK</sequence>
<dbReference type="AlphaFoldDB" id="A0ABC8EAV8"/>
<gene>
    <name evidence="1" type="ORF">K234311028_09350</name>
</gene>
<dbReference type="EMBL" id="AP026818">
    <property type="protein sequence ID" value="BDR80689.1"/>
    <property type="molecule type" value="Genomic_DNA"/>
</dbReference>
<evidence type="ECO:0000313" key="1">
    <source>
        <dbReference type="EMBL" id="BDR80689.1"/>
    </source>
</evidence>
<organism evidence="1 2">
    <name type="scientific">Clostridium tetani</name>
    <dbReference type="NCBI Taxonomy" id="1513"/>
    <lineage>
        <taxon>Bacteria</taxon>
        <taxon>Bacillati</taxon>
        <taxon>Bacillota</taxon>
        <taxon>Clostridia</taxon>
        <taxon>Eubacteriales</taxon>
        <taxon>Clostridiaceae</taxon>
        <taxon>Clostridium</taxon>
    </lineage>
</organism>
<protein>
    <submittedName>
        <fullName evidence="1">Uncharacterized protein</fullName>
    </submittedName>
</protein>
<accession>A0ABC8EAV8</accession>